<dbReference type="STRING" id="196109.A0A136IZ88"/>
<dbReference type="EMBL" id="KQ964253">
    <property type="protein sequence ID" value="KXJ90218.1"/>
    <property type="molecule type" value="Genomic_DNA"/>
</dbReference>
<sequence>MAAENPAMKLDPKYDHYDYPTTAPEAKPGHPGHTTEAQQAQIEQLRMMLEADGHTKRLDTLTLLRFLRARKFDVPAAKKMFEDCEKWRSHMTTKTGAETISVDEKGEPINLDKMIGEWDTDGSFKAQVSKRYKQFYHKTDKDGRPVYIEQLGGIDLAALKAEGITEHKMLLNLAVEYEKMADPRLPACSRKAGQLLETCCTVMDFKGVGLSNASSVFGYIQQASEMSNNNYPERLGHMYLINTPWGFSTVFKIVKNFLDPVTASKIHVPGSTSEAKKVLLAQIPAENLPAEFGGSCKCEGGCDMSDAGPWRDPQWTKPAWWQQQQDTIVNKPTETTTEAPAAAPGPVMTEDVAHVPVTSPAAGAPAPGAAAPAPQ</sequence>
<dbReference type="PANTHER" id="PTHR45657:SF1">
    <property type="entry name" value="CRAL-TRIO DOMAIN-CONTAINING PROTEIN YKL091C-RELATED"/>
    <property type="match status" value="1"/>
</dbReference>
<dbReference type="InParanoid" id="A0A136IZ88"/>
<dbReference type="Pfam" id="PF00650">
    <property type="entry name" value="CRAL_TRIO"/>
    <property type="match status" value="1"/>
</dbReference>
<dbReference type="InterPro" id="IPR036273">
    <property type="entry name" value="CRAL/TRIO_N_dom_sf"/>
</dbReference>
<dbReference type="InterPro" id="IPR001251">
    <property type="entry name" value="CRAL-TRIO_dom"/>
</dbReference>
<dbReference type="InterPro" id="IPR036865">
    <property type="entry name" value="CRAL-TRIO_dom_sf"/>
</dbReference>
<dbReference type="Gene3D" id="1.10.8.20">
    <property type="entry name" value="N-terminal domain of phosphatidylinositol transfer protein sec14p"/>
    <property type="match status" value="1"/>
</dbReference>
<feature type="region of interest" description="Disordered" evidence="1">
    <location>
        <begin position="1"/>
        <end position="36"/>
    </location>
</feature>
<proteinExistence type="predicted"/>
<gene>
    <name evidence="3" type="ORF">Micbo1qcDRAFT_149083</name>
</gene>
<dbReference type="SMART" id="SM01100">
    <property type="entry name" value="CRAL_TRIO_N"/>
    <property type="match status" value="1"/>
</dbReference>
<organism evidence="3 4">
    <name type="scientific">Microdochium bolleyi</name>
    <dbReference type="NCBI Taxonomy" id="196109"/>
    <lineage>
        <taxon>Eukaryota</taxon>
        <taxon>Fungi</taxon>
        <taxon>Dikarya</taxon>
        <taxon>Ascomycota</taxon>
        <taxon>Pezizomycotina</taxon>
        <taxon>Sordariomycetes</taxon>
        <taxon>Xylariomycetidae</taxon>
        <taxon>Xylariales</taxon>
        <taxon>Microdochiaceae</taxon>
        <taxon>Microdochium</taxon>
    </lineage>
</organism>
<dbReference type="CDD" id="cd00170">
    <property type="entry name" value="SEC14"/>
    <property type="match status" value="1"/>
</dbReference>
<evidence type="ECO:0000313" key="3">
    <source>
        <dbReference type="EMBL" id="KXJ90218.1"/>
    </source>
</evidence>
<evidence type="ECO:0000313" key="4">
    <source>
        <dbReference type="Proteomes" id="UP000070501"/>
    </source>
</evidence>
<name>A0A136IZ88_9PEZI</name>
<dbReference type="PROSITE" id="PS50191">
    <property type="entry name" value="CRAL_TRIO"/>
    <property type="match status" value="1"/>
</dbReference>
<evidence type="ECO:0000259" key="2">
    <source>
        <dbReference type="PROSITE" id="PS50191"/>
    </source>
</evidence>
<dbReference type="InterPro" id="IPR011074">
    <property type="entry name" value="CRAL/TRIO_N_dom"/>
</dbReference>
<evidence type="ECO:0000256" key="1">
    <source>
        <dbReference type="SAM" id="MobiDB-lite"/>
    </source>
</evidence>
<dbReference type="SUPFAM" id="SSF52087">
    <property type="entry name" value="CRAL/TRIO domain"/>
    <property type="match status" value="1"/>
</dbReference>
<keyword evidence="4" id="KW-1185">Reference proteome</keyword>
<reference evidence="4" key="1">
    <citation type="submission" date="2016-02" db="EMBL/GenBank/DDBJ databases">
        <title>Draft genome sequence of Microdochium bolleyi, a fungal endophyte of beachgrass.</title>
        <authorList>
            <consortium name="DOE Joint Genome Institute"/>
            <person name="David A.S."/>
            <person name="May G."/>
            <person name="Haridas S."/>
            <person name="Lim J."/>
            <person name="Wang M."/>
            <person name="Labutti K."/>
            <person name="Lipzen A."/>
            <person name="Barry K."/>
            <person name="Grigoriev I.V."/>
        </authorList>
    </citation>
    <scope>NUCLEOTIDE SEQUENCE [LARGE SCALE GENOMIC DNA]</scope>
    <source>
        <strain evidence="4">J235TASD1</strain>
    </source>
</reference>
<dbReference type="Pfam" id="PF03765">
    <property type="entry name" value="CRAL_TRIO_N"/>
    <property type="match status" value="1"/>
</dbReference>
<dbReference type="Gene3D" id="3.40.525.10">
    <property type="entry name" value="CRAL-TRIO lipid binding domain"/>
    <property type="match status" value="1"/>
</dbReference>
<dbReference type="AlphaFoldDB" id="A0A136IZ88"/>
<dbReference type="FunCoup" id="A0A136IZ88">
    <property type="interactions" value="440"/>
</dbReference>
<dbReference type="SMART" id="SM00516">
    <property type="entry name" value="SEC14"/>
    <property type="match status" value="1"/>
</dbReference>
<protein>
    <submittedName>
        <fullName evidence="3">CRAL-TRIO domain-containing protein</fullName>
    </submittedName>
</protein>
<dbReference type="OrthoDB" id="1434354at2759"/>
<accession>A0A136IZ88</accession>
<dbReference type="PANTHER" id="PTHR45657">
    <property type="entry name" value="CRAL-TRIO DOMAIN-CONTAINING PROTEIN YKL091C-RELATED"/>
    <property type="match status" value="1"/>
</dbReference>
<feature type="domain" description="CRAL-TRIO" evidence="2">
    <location>
        <begin position="124"/>
        <end position="300"/>
    </location>
</feature>
<dbReference type="Proteomes" id="UP000070501">
    <property type="component" value="Unassembled WGS sequence"/>
</dbReference>
<dbReference type="SUPFAM" id="SSF46938">
    <property type="entry name" value="CRAL/TRIO N-terminal domain"/>
    <property type="match status" value="1"/>
</dbReference>
<dbReference type="InterPro" id="IPR051026">
    <property type="entry name" value="PI/PC_transfer"/>
</dbReference>